<gene>
    <name evidence="6" type="ORF">SAMN05518846_103290</name>
</gene>
<organism evidence="6 7">
    <name type="scientific">Brevibacillus centrosporus</name>
    <dbReference type="NCBI Taxonomy" id="54910"/>
    <lineage>
        <taxon>Bacteria</taxon>
        <taxon>Bacillati</taxon>
        <taxon>Bacillota</taxon>
        <taxon>Bacilli</taxon>
        <taxon>Bacillales</taxon>
        <taxon>Paenibacillaceae</taxon>
        <taxon>Brevibacillus</taxon>
    </lineage>
</organism>
<dbReference type="PANTHER" id="PTHR30290">
    <property type="entry name" value="PERIPLASMIC BINDING COMPONENT OF ABC TRANSPORTER"/>
    <property type="match status" value="1"/>
</dbReference>
<evidence type="ECO:0000256" key="3">
    <source>
        <dbReference type="ARBA" id="ARBA00022729"/>
    </source>
</evidence>
<dbReference type="InterPro" id="IPR030678">
    <property type="entry name" value="Peptide/Ni-bd"/>
</dbReference>
<dbReference type="PROSITE" id="PS51257">
    <property type="entry name" value="PROKAR_LIPOPROTEIN"/>
    <property type="match status" value="1"/>
</dbReference>
<evidence type="ECO:0000313" key="7">
    <source>
        <dbReference type="Proteomes" id="UP000198915"/>
    </source>
</evidence>
<dbReference type="EMBL" id="FORT01000003">
    <property type="protein sequence ID" value="SFJ41539.1"/>
    <property type="molecule type" value="Genomic_DNA"/>
</dbReference>
<dbReference type="Gene3D" id="3.40.190.10">
    <property type="entry name" value="Periplasmic binding protein-like II"/>
    <property type="match status" value="1"/>
</dbReference>
<feature type="domain" description="Solute-binding protein family 5" evidence="5">
    <location>
        <begin position="89"/>
        <end position="458"/>
    </location>
</feature>
<evidence type="ECO:0000259" key="5">
    <source>
        <dbReference type="Pfam" id="PF00496"/>
    </source>
</evidence>
<sequence>MRLTRTKQVVCSLLLVTSLLAGCGKESAAPAPASGTPGTEAKASGGEFIFGLASEPTVLDPGVEPSAAGYRVFRQIFDSLVVETADHSFKPWLATSWEISPDAKQFTFHLRKDVKFHDGTAFNAEAVKFNFDRIVDPKTKSRFAVSLIGPYDSSEVIDEYTIRVNFKQPHAPFMEALSQAFLGMASPTAVKKFGDKFGQNPVGTGPFVFEKWIQKSEIALNKNPDYNWAPETAGHTGAAYLDKLIYRIIPEDSTRVGSVQSGQIAAAETIPPQNIVAFKNDSNIQMLEAQSPGSPYTLMLNTTKQPWDDVKVRTAVMLAIDMDTIVKTLYMGTYQRAWGPLTPSTAGYDPKVENSWKPDTAKANQLLDEAGWTERDANGTRMKNGQPLVMNYLIGTPNREKRHDIGTMMQQQLKQIGISVKIDLQATNAVVSAIMNGQYDMTGTSLVQGDPDVLRSIYHSINTPTPQKFAFNLGHLENQEIDQLLMDGLKSTDLKVRSDIYAKVQEYLIENALTLPTYVFPYTVAAQKEFTGIQFDSRAYPLFYDVAKTQ</sequence>
<evidence type="ECO:0000256" key="2">
    <source>
        <dbReference type="ARBA" id="ARBA00022448"/>
    </source>
</evidence>
<evidence type="ECO:0000256" key="4">
    <source>
        <dbReference type="SAM" id="SignalP"/>
    </source>
</evidence>
<dbReference type="GO" id="GO:0015833">
    <property type="term" value="P:peptide transport"/>
    <property type="evidence" value="ECO:0007669"/>
    <property type="project" value="TreeGrafter"/>
</dbReference>
<dbReference type="Gene3D" id="3.10.105.10">
    <property type="entry name" value="Dipeptide-binding Protein, Domain 3"/>
    <property type="match status" value="1"/>
</dbReference>
<dbReference type="GO" id="GO:0043190">
    <property type="term" value="C:ATP-binding cassette (ABC) transporter complex"/>
    <property type="evidence" value="ECO:0007669"/>
    <property type="project" value="InterPro"/>
</dbReference>
<protein>
    <submittedName>
        <fullName evidence="6">Peptide/nickel transport system substrate-binding protein</fullName>
    </submittedName>
</protein>
<proteinExistence type="inferred from homology"/>
<dbReference type="Pfam" id="PF00496">
    <property type="entry name" value="SBP_bac_5"/>
    <property type="match status" value="1"/>
</dbReference>
<dbReference type="AlphaFoldDB" id="A0A1I3R795"/>
<dbReference type="SUPFAM" id="SSF53850">
    <property type="entry name" value="Periplasmic binding protein-like II"/>
    <property type="match status" value="1"/>
</dbReference>
<dbReference type="GO" id="GO:0042597">
    <property type="term" value="C:periplasmic space"/>
    <property type="evidence" value="ECO:0007669"/>
    <property type="project" value="UniProtKB-ARBA"/>
</dbReference>
<accession>A0A1I3R795</accession>
<dbReference type="Gene3D" id="3.90.76.10">
    <property type="entry name" value="Dipeptide-binding Protein, Domain 1"/>
    <property type="match status" value="1"/>
</dbReference>
<feature type="chain" id="PRO_5038751073" evidence="4">
    <location>
        <begin position="22"/>
        <end position="550"/>
    </location>
</feature>
<name>A0A1I3R795_9BACL</name>
<dbReference type="InterPro" id="IPR000914">
    <property type="entry name" value="SBP_5_dom"/>
</dbReference>
<comment type="similarity">
    <text evidence="1">Belongs to the bacterial solute-binding protein 5 family.</text>
</comment>
<dbReference type="GO" id="GO:1904680">
    <property type="term" value="F:peptide transmembrane transporter activity"/>
    <property type="evidence" value="ECO:0007669"/>
    <property type="project" value="TreeGrafter"/>
</dbReference>
<keyword evidence="7" id="KW-1185">Reference proteome</keyword>
<reference evidence="7" key="1">
    <citation type="submission" date="2016-10" db="EMBL/GenBank/DDBJ databases">
        <authorList>
            <person name="Varghese N."/>
            <person name="Submissions S."/>
        </authorList>
    </citation>
    <scope>NUCLEOTIDE SEQUENCE [LARGE SCALE GENOMIC DNA]</scope>
    <source>
        <strain evidence="7">OK042</strain>
    </source>
</reference>
<dbReference type="InterPro" id="IPR039424">
    <property type="entry name" value="SBP_5"/>
</dbReference>
<dbReference type="PIRSF" id="PIRSF002741">
    <property type="entry name" value="MppA"/>
    <property type="match status" value="1"/>
</dbReference>
<dbReference type="CDD" id="cd08492">
    <property type="entry name" value="PBP2_NikA_DppA_OppA_like_15"/>
    <property type="match status" value="1"/>
</dbReference>
<dbReference type="RefSeq" id="WP_092267285.1">
    <property type="nucleotide sequence ID" value="NZ_FORT01000003.1"/>
</dbReference>
<keyword evidence="2" id="KW-0813">Transport</keyword>
<feature type="signal peptide" evidence="4">
    <location>
        <begin position="1"/>
        <end position="21"/>
    </location>
</feature>
<evidence type="ECO:0000313" key="6">
    <source>
        <dbReference type="EMBL" id="SFJ41539.1"/>
    </source>
</evidence>
<dbReference type="STRING" id="1884381.SAMN05518846_103290"/>
<evidence type="ECO:0000256" key="1">
    <source>
        <dbReference type="ARBA" id="ARBA00005695"/>
    </source>
</evidence>
<keyword evidence="3 4" id="KW-0732">Signal</keyword>
<dbReference type="Proteomes" id="UP000198915">
    <property type="component" value="Unassembled WGS sequence"/>
</dbReference>
<dbReference type="PANTHER" id="PTHR30290:SF9">
    <property type="entry name" value="OLIGOPEPTIDE-BINDING PROTEIN APPA"/>
    <property type="match status" value="1"/>
</dbReference>